<organism evidence="2 3">
    <name type="scientific">Streptomyces griseoviridis</name>
    <dbReference type="NCBI Taxonomy" id="45398"/>
    <lineage>
        <taxon>Bacteria</taxon>
        <taxon>Bacillati</taxon>
        <taxon>Actinomycetota</taxon>
        <taxon>Actinomycetes</taxon>
        <taxon>Kitasatosporales</taxon>
        <taxon>Streptomycetaceae</taxon>
        <taxon>Streptomyces</taxon>
    </lineage>
</organism>
<comment type="similarity">
    <text evidence="1">Belongs to the UPF0311 family.</text>
</comment>
<dbReference type="InterPro" id="IPR020915">
    <property type="entry name" value="UPF0311"/>
</dbReference>
<evidence type="ECO:0000313" key="3">
    <source>
        <dbReference type="Proteomes" id="UP000653493"/>
    </source>
</evidence>
<dbReference type="PANTHER" id="PTHR37315">
    <property type="entry name" value="UPF0311 PROTEIN BLR7842"/>
    <property type="match status" value="1"/>
</dbReference>
<comment type="caution">
    <text evidence="2">The sequence shown here is derived from an EMBL/GenBank/DDBJ whole genome shotgun (WGS) entry which is preliminary data.</text>
</comment>
<reference evidence="2" key="2">
    <citation type="submission" date="2020-09" db="EMBL/GenBank/DDBJ databases">
        <authorList>
            <person name="Sun Q."/>
            <person name="Ohkuma M."/>
        </authorList>
    </citation>
    <scope>NUCLEOTIDE SEQUENCE</scope>
    <source>
        <strain evidence="2">JCM 4234</strain>
    </source>
</reference>
<sequence length="153" mass="16796">MATLVREFSFYVDLTTEHIGEGPFGDRIVAEGVGGGITGDRLKGTITAGGGDWLLVGDDGYARVDVRSTFDTHDGAAVYVQYFGLIEMTEGIRKVLAGGDEPTLFGEQYFMITPRMETGDERYAWVNQTVFVGEGRLLPGLRVEFRVYRVAVS</sequence>
<dbReference type="EMBL" id="BMSL01000017">
    <property type="protein sequence ID" value="GGS53288.1"/>
    <property type="molecule type" value="Genomic_DNA"/>
</dbReference>
<dbReference type="PANTHER" id="PTHR37315:SF1">
    <property type="entry name" value="UPF0311 PROTEIN BLR7842"/>
    <property type="match status" value="1"/>
</dbReference>
<gene>
    <name evidence="2" type="ORF">GCM10010238_48380</name>
</gene>
<name>A0A918GQ74_STRGD</name>
<dbReference type="AlphaFoldDB" id="A0A918GQ74"/>
<proteinExistence type="inferred from homology"/>
<dbReference type="Gene3D" id="2.40.160.20">
    <property type="match status" value="1"/>
</dbReference>
<dbReference type="Proteomes" id="UP000653493">
    <property type="component" value="Unassembled WGS sequence"/>
</dbReference>
<protein>
    <recommendedName>
        <fullName evidence="1">UPF0311 protein GCM10010238_48380</fullName>
    </recommendedName>
</protein>
<reference evidence="2" key="1">
    <citation type="journal article" date="2014" name="Int. J. Syst. Evol. Microbiol.">
        <title>Complete genome sequence of Corynebacterium casei LMG S-19264T (=DSM 44701T), isolated from a smear-ripened cheese.</title>
        <authorList>
            <consortium name="US DOE Joint Genome Institute (JGI-PGF)"/>
            <person name="Walter F."/>
            <person name="Albersmeier A."/>
            <person name="Kalinowski J."/>
            <person name="Ruckert C."/>
        </authorList>
    </citation>
    <scope>NUCLEOTIDE SEQUENCE</scope>
    <source>
        <strain evidence="2">JCM 4234</strain>
    </source>
</reference>
<accession>A0A918GQ74</accession>
<evidence type="ECO:0000256" key="1">
    <source>
        <dbReference type="HAMAP-Rule" id="MF_00775"/>
    </source>
</evidence>
<keyword evidence="3" id="KW-1185">Reference proteome</keyword>
<dbReference type="Pfam" id="PF11578">
    <property type="entry name" value="DUF3237"/>
    <property type="match status" value="1"/>
</dbReference>
<dbReference type="HAMAP" id="MF_00775">
    <property type="entry name" value="UPF0311"/>
    <property type="match status" value="1"/>
</dbReference>
<evidence type="ECO:0000313" key="2">
    <source>
        <dbReference type="EMBL" id="GGS53288.1"/>
    </source>
</evidence>